<keyword evidence="1" id="KW-1133">Transmembrane helix</keyword>
<dbReference type="EMBL" id="VJMH01000745">
    <property type="protein sequence ID" value="KAF0714607.1"/>
    <property type="molecule type" value="Genomic_DNA"/>
</dbReference>
<feature type="non-terminal residue" evidence="2">
    <location>
        <position position="313"/>
    </location>
</feature>
<sequence length="313" mass="34034">MQRISTLMKYQSYLVSSGSSIATSQRRSSAKPGNSSSPTDGPSVFRSSIRILSNLVAAGLVLLSLITTIVLLTTGMFHRRVLINDPTYSPLYYNAYGQNCKLNAHGFEPNSCADFETSTTTAAAWTAIGQRLALQWDAQSSTPFYVTTCIEGPPGGWAAVIFLASYDSFPECQPAGGPQIIDGMAVSETTVRDDYPDGVYMLMVYNDRTMLTSVEHTNSDGTTDRVILTNHSLITTDGTVLVDSVGINTVEHSLPLGRRYMITGFAYEILLDITLSLDDTVAWWNVGRQSKMAVANTWDTGHDVANSNELIAL</sequence>
<dbReference type="AlphaFoldDB" id="A0A6A4ZY11"/>
<keyword evidence="1" id="KW-0812">Transmembrane</keyword>
<comment type="caution">
    <text evidence="2">The sequence shown here is derived from an EMBL/GenBank/DDBJ whole genome shotgun (WGS) entry which is preliminary data.</text>
</comment>
<feature type="transmembrane region" description="Helical" evidence="1">
    <location>
        <begin position="55"/>
        <end position="77"/>
    </location>
</feature>
<evidence type="ECO:0000256" key="1">
    <source>
        <dbReference type="SAM" id="Phobius"/>
    </source>
</evidence>
<accession>A0A6A4ZY11</accession>
<dbReference type="OrthoDB" id="71362at2759"/>
<evidence type="ECO:0000313" key="2">
    <source>
        <dbReference type="EMBL" id="KAF0714607.1"/>
    </source>
</evidence>
<proteinExistence type="predicted"/>
<gene>
    <name evidence="2" type="ORF">As57867_003778</name>
</gene>
<organism evidence="2">
    <name type="scientific">Aphanomyces stellatus</name>
    <dbReference type="NCBI Taxonomy" id="120398"/>
    <lineage>
        <taxon>Eukaryota</taxon>
        <taxon>Sar</taxon>
        <taxon>Stramenopiles</taxon>
        <taxon>Oomycota</taxon>
        <taxon>Saprolegniomycetes</taxon>
        <taxon>Saprolegniales</taxon>
        <taxon>Verrucalvaceae</taxon>
        <taxon>Aphanomyces</taxon>
    </lineage>
</organism>
<protein>
    <submittedName>
        <fullName evidence="2">Uncharacterized protein</fullName>
    </submittedName>
</protein>
<keyword evidence="1" id="KW-0472">Membrane</keyword>
<name>A0A6A4ZY11_9STRA</name>
<reference evidence="2" key="1">
    <citation type="submission" date="2019-06" db="EMBL/GenBank/DDBJ databases">
        <title>Genomics analysis of Aphanomyces spp. identifies a new class of oomycete effector associated with host adaptation.</title>
        <authorList>
            <person name="Gaulin E."/>
        </authorList>
    </citation>
    <scope>NUCLEOTIDE SEQUENCE</scope>
    <source>
        <strain evidence="2">CBS 578.67</strain>
    </source>
</reference>